<feature type="region of interest" description="Disordered" evidence="1">
    <location>
        <begin position="79"/>
        <end position="117"/>
    </location>
</feature>
<sequence length="202" mass="21400">MHTSTIVWLALTLAAHAAPVLHFKPNTTVERRSEGYEIVNVGGDPSPVVAPVMETVTAPGPPQETVTITISQTSLPTLAPTWTPSLPTPCSSSSSSSSSSLVPSPSSAPGIETVRRRSTTMDKIARMFGKSIDHSNDTTSQVYVRSSNETSSHLNTRGTNVTEHSLLPRGLLNATDSGSTKLTARSSNGTTLQARNLTQGRY</sequence>
<proteinExistence type="predicted"/>
<dbReference type="AlphaFoldDB" id="A0A0F8UK60"/>
<feature type="chain" id="PRO_5002528960" evidence="2">
    <location>
        <begin position="18"/>
        <end position="202"/>
    </location>
</feature>
<reference evidence="3 4" key="1">
    <citation type="submission" date="2015-02" db="EMBL/GenBank/DDBJ databases">
        <title>Draft Genome Sequences of Two Closely-Related Aflatoxigenic Aspergillus Species Obtained from the Cote d'Ivoire.</title>
        <authorList>
            <person name="Moore G.G."/>
            <person name="Beltz S.B."/>
            <person name="Mack B.M."/>
        </authorList>
    </citation>
    <scope>NUCLEOTIDE SEQUENCE [LARGE SCALE GENOMIC DNA]</scope>
    <source>
        <strain evidence="3 4">SRRC1468</strain>
    </source>
</reference>
<dbReference type="EMBL" id="JZBS01002146">
    <property type="protein sequence ID" value="KKK19943.1"/>
    <property type="molecule type" value="Genomic_DNA"/>
</dbReference>
<dbReference type="STRING" id="308745.A0A0F8UK60"/>
<dbReference type="Proteomes" id="UP000034291">
    <property type="component" value="Unassembled WGS sequence"/>
</dbReference>
<evidence type="ECO:0000313" key="3">
    <source>
        <dbReference type="EMBL" id="KKK19943.1"/>
    </source>
</evidence>
<keyword evidence="2" id="KW-0732">Signal</keyword>
<feature type="signal peptide" evidence="2">
    <location>
        <begin position="1"/>
        <end position="17"/>
    </location>
</feature>
<gene>
    <name evidence="3" type="ORF">ARAM_005465</name>
</gene>
<feature type="compositionally biased region" description="Low complexity" evidence="1">
    <location>
        <begin position="83"/>
        <end position="107"/>
    </location>
</feature>
<name>A0A0F8UK60_9EURO</name>
<organism evidence="3 4">
    <name type="scientific">Aspergillus rambellii</name>
    <dbReference type="NCBI Taxonomy" id="308745"/>
    <lineage>
        <taxon>Eukaryota</taxon>
        <taxon>Fungi</taxon>
        <taxon>Dikarya</taxon>
        <taxon>Ascomycota</taxon>
        <taxon>Pezizomycotina</taxon>
        <taxon>Eurotiomycetes</taxon>
        <taxon>Eurotiomycetidae</taxon>
        <taxon>Eurotiales</taxon>
        <taxon>Aspergillaceae</taxon>
        <taxon>Aspergillus</taxon>
        <taxon>Aspergillus subgen. Nidulantes</taxon>
    </lineage>
</organism>
<evidence type="ECO:0000313" key="4">
    <source>
        <dbReference type="Proteomes" id="UP000034291"/>
    </source>
</evidence>
<keyword evidence="4" id="KW-1185">Reference proteome</keyword>
<evidence type="ECO:0000256" key="1">
    <source>
        <dbReference type="SAM" id="MobiDB-lite"/>
    </source>
</evidence>
<accession>A0A0F8UK60</accession>
<comment type="caution">
    <text evidence="3">The sequence shown here is derived from an EMBL/GenBank/DDBJ whole genome shotgun (WGS) entry which is preliminary data.</text>
</comment>
<protein>
    <submittedName>
        <fullName evidence="3">Uncharacterized protein</fullName>
    </submittedName>
</protein>
<evidence type="ECO:0000256" key="2">
    <source>
        <dbReference type="SAM" id="SignalP"/>
    </source>
</evidence>
<dbReference type="OrthoDB" id="4510016at2759"/>